<dbReference type="AlphaFoldDB" id="A0A0P1B5Q6"/>
<dbReference type="EMBL" id="CCYD01003042">
    <property type="protein sequence ID" value="CEG49023.1"/>
    <property type="molecule type" value="Genomic_DNA"/>
</dbReference>
<organism evidence="1 2">
    <name type="scientific">Plasmopara halstedii</name>
    <name type="common">Downy mildew of sunflower</name>
    <dbReference type="NCBI Taxonomy" id="4781"/>
    <lineage>
        <taxon>Eukaryota</taxon>
        <taxon>Sar</taxon>
        <taxon>Stramenopiles</taxon>
        <taxon>Oomycota</taxon>
        <taxon>Peronosporomycetes</taxon>
        <taxon>Peronosporales</taxon>
        <taxon>Peronosporaceae</taxon>
        <taxon>Plasmopara</taxon>
    </lineage>
</organism>
<dbReference type="RefSeq" id="XP_024585392.1">
    <property type="nucleotide sequence ID" value="XM_024720166.1"/>
</dbReference>
<dbReference type="GeneID" id="36401868"/>
<sequence length="57" mass="6420">MDGTPETIALLTQLLVARTALILSERLPLVSASQRSTSVILYPYLRSDMLRPHRKLL</sequence>
<keyword evidence="2" id="KW-1185">Reference proteome</keyword>
<proteinExistence type="predicted"/>
<reference evidence="2" key="1">
    <citation type="submission" date="2014-09" db="EMBL/GenBank/DDBJ databases">
        <authorList>
            <person name="Sharma Rahul"/>
            <person name="Thines Marco"/>
        </authorList>
    </citation>
    <scope>NUCLEOTIDE SEQUENCE [LARGE SCALE GENOMIC DNA]</scope>
</reference>
<dbReference type="Proteomes" id="UP000054928">
    <property type="component" value="Unassembled WGS sequence"/>
</dbReference>
<accession>A0A0P1B5Q6</accession>
<protein>
    <submittedName>
        <fullName evidence="1">Uncharacterized protein</fullName>
    </submittedName>
</protein>
<evidence type="ECO:0000313" key="2">
    <source>
        <dbReference type="Proteomes" id="UP000054928"/>
    </source>
</evidence>
<name>A0A0P1B5Q6_PLAHL</name>
<evidence type="ECO:0000313" key="1">
    <source>
        <dbReference type="EMBL" id="CEG49023.1"/>
    </source>
</evidence>